<dbReference type="EMBL" id="CH477488">
    <property type="protein sequence ID" value="EAT40107.1"/>
    <property type="molecule type" value="Genomic_DNA"/>
</dbReference>
<feature type="signal peptide" evidence="1">
    <location>
        <begin position="1"/>
        <end position="26"/>
    </location>
</feature>
<feature type="chain" id="PRO_5014307552" evidence="1">
    <location>
        <begin position="27"/>
        <end position="93"/>
    </location>
</feature>
<dbReference type="Proteomes" id="UP000682892">
    <property type="component" value="Unassembled WGS sequence"/>
</dbReference>
<evidence type="ECO:0000313" key="3">
    <source>
        <dbReference type="Proteomes" id="UP000682892"/>
    </source>
</evidence>
<gene>
    <name evidence="2" type="ORF">AaeL_AAEL008150</name>
</gene>
<reference evidence="2" key="3">
    <citation type="submission" date="2012-09" db="EMBL/GenBank/DDBJ databases">
        <authorList>
            <consortium name="VectorBase"/>
        </authorList>
    </citation>
    <scope>NUCLEOTIDE SEQUENCE</scope>
    <source>
        <strain evidence="2">Liverpool</strain>
    </source>
</reference>
<proteinExistence type="predicted"/>
<protein>
    <submittedName>
        <fullName evidence="2">AAEL008150-PA</fullName>
    </submittedName>
</protein>
<dbReference type="HOGENOM" id="CLU_2401431_0_0_1"/>
<dbReference type="PaxDb" id="7159-AAEL008150-PA"/>
<evidence type="ECO:0000313" key="2">
    <source>
        <dbReference type="EMBL" id="EAT40107.1"/>
    </source>
</evidence>
<organism evidence="2 3">
    <name type="scientific">Aedes aegypti</name>
    <name type="common">Yellowfever mosquito</name>
    <name type="synonym">Culex aegypti</name>
    <dbReference type="NCBI Taxonomy" id="7159"/>
    <lineage>
        <taxon>Eukaryota</taxon>
        <taxon>Metazoa</taxon>
        <taxon>Ecdysozoa</taxon>
        <taxon>Arthropoda</taxon>
        <taxon>Hexapoda</taxon>
        <taxon>Insecta</taxon>
        <taxon>Pterygota</taxon>
        <taxon>Neoptera</taxon>
        <taxon>Endopterygota</taxon>
        <taxon>Diptera</taxon>
        <taxon>Nematocera</taxon>
        <taxon>Culicoidea</taxon>
        <taxon>Culicidae</taxon>
        <taxon>Culicinae</taxon>
        <taxon>Aedini</taxon>
        <taxon>Aedes</taxon>
        <taxon>Stegomyia</taxon>
    </lineage>
</organism>
<sequence>MRKIPKHFTWGLLHVFIHMIIKLVRIATKSEWCSRESGSFAHNSYMLCPMPSACGWIKIKYSFQMNRFQTWYSRHHQVNPRGDTNSSTRSAQP</sequence>
<reference evidence="2" key="2">
    <citation type="journal article" date="2007" name="Science">
        <title>Genome sequence of Aedes aegypti, a major arbovirus vector.</title>
        <authorList>
            <person name="Nene V."/>
            <person name="Wortman J.R."/>
            <person name="Lawson D."/>
            <person name="Haas B."/>
            <person name="Kodira C."/>
            <person name="Tu Z.J."/>
            <person name="Loftus B."/>
            <person name="Xi Z."/>
            <person name="Megy K."/>
            <person name="Grabherr M."/>
            <person name="Ren Q."/>
            <person name="Zdobnov E.M."/>
            <person name="Lobo N.F."/>
            <person name="Campbell K.S."/>
            <person name="Brown S.E."/>
            <person name="Bonaldo M.F."/>
            <person name="Zhu J."/>
            <person name="Sinkins S.P."/>
            <person name="Hogenkamp D.G."/>
            <person name="Amedeo P."/>
            <person name="Arensburger P."/>
            <person name="Atkinson P.W."/>
            <person name="Bidwell S."/>
            <person name="Biedler J."/>
            <person name="Birney E."/>
            <person name="Bruggner R.V."/>
            <person name="Costas J."/>
            <person name="Coy M.R."/>
            <person name="Crabtree J."/>
            <person name="Crawford M."/>
            <person name="Debruyn B."/>
            <person name="Decaprio D."/>
            <person name="Eiglmeier K."/>
            <person name="Eisenstadt E."/>
            <person name="El-Dorry H."/>
            <person name="Gelbart W.M."/>
            <person name="Gomes S.L."/>
            <person name="Hammond M."/>
            <person name="Hannick L.I."/>
            <person name="Hogan J.R."/>
            <person name="Holmes M.H."/>
            <person name="Jaffe D."/>
            <person name="Johnston J.S."/>
            <person name="Kennedy R.C."/>
            <person name="Koo H."/>
            <person name="Kravitz S."/>
            <person name="Kriventseva E.V."/>
            <person name="Kulp D."/>
            <person name="Labutti K."/>
            <person name="Lee E."/>
            <person name="Li S."/>
            <person name="Lovin D.D."/>
            <person name="Mao C."/>
            <person name="Mauceli E."/>
            <person name="Menck C.F."/>
            <person name="Miller J.R."/>
            <person name="Montgomery P."/>
            <person name="Mori A."/>
            <person name="Nascimento A.L."/>
            <person name="Naveira H.F."/>
            <person name="Nusbaum C."/>
            <person name="O'leary S."/>
            <person name="Orvis J."/>
            <person name="Pertea M."/>
            <person name="Quesneville H."/>
            <person name="Reidenbach K.R."/>
            <person name="Rogers Y.H."/>
            <person name="Roth C.W."/>
            <person name="Schneider J.R."/>
            <person name="Schatz M."/>
            <person name="Shumway M."/>
            <person name="Stanke M."/>
            <person name="Stinson E.O."/>
            <person name="Tubio J.M."/>
            <person name="Vanzee J.P."/>
            <person name="Verjovski-Almeida S."/>
            <person name="Werner D."/>
            <person name="White O."/>
            <person name="Wyder S."/>
            <person name="Zeng Q."/>
            <person name="Zhao Q."/>
            <person name="Zhao Y."/>
            <person name="Hill C.A."/>
            <person name="Raikhel A.S."/>
            <person name="Soares M.B."/>
            <person name="Knudson D.L."/>
            <person name="Lee N.H."/>
            <person name="Galagan J."/>
            <person name="Salzberg S.L."/>
            <person name="Paulsen I.T."/>
            <person name="Dimopoulos G."/>
            <person name="Collins F.H."/>
            <person name="Birren B."/>
            <person name="Fraser-Liggett C.M."/>
            <person name="Severson D.W."/>
        </authorList>
    </citation>
    <scope>NUCLEOTIDE SEQUENCE [LARGE SCALE GENOMIC DNA]</scope>
    <source>
        <strain evidence="2">Liverpool</strain>
    </source>
</reference>
<keyword evidence="1" id="KW-0732">Signal</keyword>
<dbReference type="AlphaFoldDB" id="Q16ZL9"/>
<evidence type="ECO:0000256" key="1">
    <source>
        <dbReference type="SAM" id="SignalP"/>
    </source>
</evidence>
<reference evidence="2" key="1">
    <citation type="submission" date="2005-10" db="EMBL/GenBank/DDBJ databases">
        <authorList>
            <person name="Loftus B.J."/>
            <person name="Nene V.M."/>
            <person name="Hannick L.I."/>
            <person name="Bidwell S."/>
            <person name="Haas B."/>
            <person name="Amedeo P."/>
            <person name="Orvis J."/>
            <person name="Wortman J.R."/>
            <person name="White O.R."/>
            <person name="Salzberg S."/>
            <person name="Shumway M."/>
            <person name="Koo H."/>
            <person name="Zhao Y."/>
            <person name="Holmes M."/>
            <person name="Miller J."/>
            <person name="Schatz M."/>
            <person name="Pop M."/>
            <person name="Pai G."/>
            <person name="Utterback T."/>
            <person name="Rogers Y.-H."/>
            <person name="Kravitz S."/>
            <person name="Fraser C.M."/>
        </authorList>
    </citation>
    <scope>NUCLEOTIDE SEQUENCE</scope>
    <source>
        <strain evidence="2">Liverpool</strain>
    </source>
</reference>
<name>Q16ZL9_AEDAE</name>
<accession>Q16ZL9</accession>